<keyword evidence="1" id="KW-1133">Transmembrane helix</keyword>
<dbReference type="PANTHER" id="PTHR36251:SF2">
    <property type="entry name" value="GIFSY-2 PROPHAGE HOST SPECIFICITY PROTEIN J, PHAGE LAMBDA"/>
    <property type="match status" value="1"/>
</dbReference>
<evidence type="ECO:0000259" key="2">
    <source>
        <dbReference type="Pfam" id="PF13550"/>
    </source>
</evidence>
<dbReference type="RefSeq" id="WP_058123251.1">
    <property type="nucleotide sequence ID" value="NZ_CYRX01000025.1"/>
</dbReference>
<dbReference type="PANTHER" id="PTHR36251">
    <property type="entry name" value="FELS-1 PROPHAGE HOST SPECIFICITY PROTEIN-RELATED"/>
    <property type="match status" value="1"/>
</dbReference>
<reference evidence="3 4" key="1">
    <citation type="submission" date="2015-09" db="EMBL/GenBank/DDBJ databases">
        <authorList>
            <consortium name="Swine Surveillance"/>
        </authorList>
    </citation>
    <scope>NUCLEOTIDE SEQUENCE [LARGE SCALE GENOMIC DNA]</scope>
    <source>
        <strain evidence="3 4">CECT 5294</strain>
    </source>
</reference>
<dbReference type="EMBL" id="CYRX01000025">
    <property type="protein sequence ID" value="CUH60228.1"/>
    <property type="molecule type" value="Genomic_DNA"/>
</dbReference>
<sequence length="864" mass="93000">MPPVVVGAVALGGAAIAAGGVAAAFAAGGLIAFAANFGASMLLSAAAASMMPKPSMGQIEMQARTVTVRQPAMPRELVYGRARKGGVITFLHSTGEKDKYLHLVIVLAGHKVKSIGSIYFEGEEAVDAEGAAQGRWEDKVTVEKRLGDLDQEAFAGLIEAAPDLWTEQHRIAGCAAIYLRLTYDQDAFPGGIPNITVDMEGKSDVLDPRTNTRSYTSNAALCVADYMAHPKFGIGAGIGADDGIEADSLVEAANICDETVPLSDGSTERRYTCNGVVSLSEPPKTIIEAMLTAMAGRTVWQSGQWRLRAGAYRIPTEVLTSDDVREGGVALTTRQSRTSNFNAVRGQFVSPENNWQPDDFPAYASDFYREEDEGEQVWRDISLPFTISASAAQRLAKIELETNRRQQMVKISGKLKAWRVSAGETAFFKYKRWGFTGDHTQAGKPFEVQSVRLDLTQIGNGARIAPELILRETSPLVYDWSASEEQIYAAAPRTNLPSAFDVPPPGRPSGAEELYVTRDGSAVKVLLRVTWEEAQSGFVDTYQFEARRNGGAWQDYGRTTGTLMELRDIAPGQWEFRVKAISVVGVSSIWREGTREVVGLTAPPAMLQGLTIQSAGGLAILKWQRSVDVDVRVGGNVLIRHSKEVGSSWANSTLMDQVSGGEAIAVVPLKPGSYLLRAVDSEGRAGPMTSVSTKGVQILRFSQLNTLAADPVFAGAKVGVVDAANTLRLATGVDGTGSPIVQATEGLYNFSGRLDFGALKRIRLRSDILVGAAALSDFIDDRAAYIDTWADFDGSAGAEIDVVLEVRETDDNPSQPNPTWGPWGRIDNSEIEAWAVEARARLSTNDPAFTPIVSELRLIADEVA</sequence>
<gene>
    <name evidence="3" type="ORF">THS5294_01517</name>
</gene>
<dbReference type="Pfam" id="PF13550">
    <property type="entry name" value="Phage-tail_3"/>
    <property type="match status" value="1"/>
</dbReference>
<keyword evidence="1" id="KW-0472">Membrane</keyword>
<keyword evidence="1" id="KW-0812">Transmembrane</keyword>
<dbReference type="Proteomes" id="UP000051298">
    <property type="component" value="Unassembled WGS sequence"/>
</dbReference>
<organism evidence="3 4">
    <name type="scientific">Thalassobacter stenotrophicus</name>
    <dbReference type="NCBI Taxonomy" id="266809"/>
    <lineage>
        <taxon>Bacteria</taxon>
        <taxon>Pseudomonadati</taxon>
        <taxon>Pseudomonadota</taxon>
        <taxon>Alphaproteobacteria</taxon>
        <taxon>Rhodobacterales</taxon>
        <taxon>Roseobacteraceae</taxon>
        <taxon>Thalassobacter</taxon>
    </lineage>
</organism>
<feature type="domain" description="Tip attachment protein J" evidence="2">
    <location>
        <begin position="282"/>
        <end position="421"/>
    </location>
</feature>
<dbReference type="InterPro" id="IPR053171">
    <property type="entry name" value="Viral_Tip_Attach_Protein"/>
</dbReference>
<proteinExistence type="predicted"/>
<accession>A0A0P1FHD5</accession>
<evidence type="ECO:0000313" key="3">
    <source>
        <dbReference type="EMBL" id="CUH60228.1"/>
    </source>
</evidence>
<name>A0A0P1FHD5_9RHOB</name>
<evidence type="ECO:0000256" key="1">
    <source>
        <dbReference type="SAM" id="Phobius"/>
    </source>
</evidence>
<protein>
    <recommendedName>
        <fullName evidence="2">Tip attachment protein J domain-containing protein</fullName>
    </recommendedName>
</protein>
<evidence type="ECO:0000313" key="4">
    <source>
        <dbReference type="Proteomes" id="UP000051298"/>
    </source>
</evidence>
<dbReference type="InterPro" id="IPR032876">
    <property type="entry name" value="J_dom"/>
</dbReference>
<feature type="transmembrane region" description="Helical" evidence="1">
    <location>
        <begin position="33"/>
        <end position="51"/>
    </location>
</feature>
<dbReference type="AlphaFoldDB" id="A0A0P1FHD5"/>